<dbReference type="AlphaFoldDB" id="A6JRA2"/>
<sequence>MVYSLLETHQWPHCSLGLNPRRMQPK</sequence>
<reference evidence="1 2" key="1">
    <citation type="submission" date="2005-09" db="EMBL/GenBank/DDBJ databases">
        <authorList>
            <person name="Mural R.J."/>
            <person name="Li P.W."/>
            <person name="Adams M.D."/>
            <person name="Amanatides P.G."/>
            <person name="Baden-Tillson H."/>
            <person name="Barnstead M."/>
            <person name="Chin S.H."/>
            <person name="Dew I."/>
            <person name="Evans C.A."/>
            <person name="Ferriera S."/>
            <person name="Flanigan M."/>
            <person name="Fosler C."/>
            <person name="Glodek A."/>
            <person name="Gu Z."/>
            <person name="Holt R.A."/>
            <person name="Jennings D."/>
            <person name="Kraft C.L."/>
            <person name="Lu F."/>
            <person name="Nguyen T."/>
            <person name="Nusskern D.R."/>
            <person name="Pfannkoch C.M."/>
            <person name="Sitter C."/>
            <person name="Sutton G.G."/>
            <person name="Venter J.C."/>
            <person name="Wang Z."/>
            <person name="Woodage T."/>
            <person name="Zheng X.H."/>
            <person name="Zhong F."/>
        </authorList>
    </citation>
    <scope>NUCLEOTIDE SEQUENCE [LARGE SCALE GENOMIC DNA]</scope>
    <source>
        <strain>BN</strain>
        <strain evidence="2">Sprague-Dawley</strain>
    </source>
</reference>
<organism evidence="1 2">
    <name type="scientific">Rattus norvegicus</name>
    <name type="common">Rat</name>
    <dbReference type="NCBI Taxonomy" id="10116"/>
    <lineage>
        <taxon>Eukaryota</taxon>
        <taxon>Metazoa</taxon>
        <taxon>Chordata</taxon>
        <taxon>Craniata</taxon>
        <taxon>Vertebrata</taxon>
        <taxon>Euteleostomi</taxon>
        <taxon>Mammalia</taxon>
        <taxon>Eutheria</taxon>
        <taxon>Euarchontoglires</taxon>
        <taxon>Glires</taxon>
        <taxon>Rodentia</taxon>
        <taxon>Myomorpha</taxon>
        <taxon>Muroidea</taxon>
        <taxon>Muridae</taxon>
        <taxon>Murinae</taxon>
        <taxon>Rattus</taxon>
    </lineage>
</organism>
<dbReference type="EMBL" id="CH473997">
    <property type="protein sequence ID" value="EDL91836.1"/>
    <property type="molecule type" value="Genomic_DNA"/>
</dbReference>
<evidence type="ECO:0000313" key="2">
    <source>
        <dbReference type="Proteomes" id="UP000234681"/>
    </source>
</evidence>
<gene>
    <name evidence="1" type="ORF">rCG_55420</name>
</gene>
<name>A6JRA2_RAT</name>
<dbReference type="Proteomes" id="UP000234681">
    <property type="component" value="Chromosome 9"/>
</dbReference>
<feature type="non-terminal residue" evidence="1">
    <location>
        <position position="26"/>
    </location>
</feature>
<protein>
    <submittedName>
        <fullName evidence="1">RCG55420</fullName>
    </submittedName>
</protein>
<accession>A6JRA2</accession>
<evidence type="ECO:0000313" key="1">
    <source>
        <dbReference type="EMBL" id="EDL91836.1"/>
    </source>
</evidence>
<proteinExistence type="predicted"/>